<accession>A0A0H3IY08</accession>
<dbReference type="eggNOG" id="COG1975">
    <property type="taxonomic scope" value="Bacteria"/>
</dbReference>
<evidence type="ECO:0000313" key="4">
    <source>
        <dbReference type="EMBL" id="KRU13619.1"/>
    </source>
</evidence>
<protein>
    <submittedName>
        <fullName evidence="3">Xanthine and CO dehydrogenases maturation factor, XdhC/CoxF family</fullName>
    </submittedName>
    <submittedName>
        <fullName evidence="4">XshC-Cox1-family protein</fullName>
    </submittedName>
</protein>
<reference evidence="4 5" key="3">
    <citation type="journal article" name="Genome Announc.">
        <title>Improved Draft Genome Sequence of Clostridium pasteurianum Strain ATCC 6013 (DSM 525) Using a Hybrid Next-Generation Sequencing Approach.</title>
        <authorList>
            <person name="Pyne M.E."/>
            <person name="Utturkar S."/>
            <person name="Brown S.D."/>
            <person name="Moo-Young M."/>
            <person name="Chung D.A."/>
            <person name="Chou C.P."/>
        </authorList>
    </citation>
    <scope>NUCLEOTIDE SEQUENCE [LARGE SCALE GENOMIC DNA]</scope>
    <source>
        <strain evidence="4 5">ATCC 6013</strain>
    </source>
</reference>
<sequence length="340" mass="38464">MKELFNRICDSLEQGEPVVCATIFGSRGSSPRTSGAKMIIFKDKNIFGTVGGGRLESQVLTKSTEIFSSKKNITMHFDLNGLKETDMICGGEVEVLLEYLNPRDVDIYKTSLNSIEKNERAYFITSLNKENLTVNRYLYTYNNENIKGSRGLDRELYDKLKDSLGKKQLKTVDIDSYTYIIESISNNEVLYIFGAGHISEKLAMLTKMVDFKTVVIDDRNTFASRERFPSVDEIMVINSFDEDINIEIDEDTYMVLITRGHASDFKVMKQVLNSKAKYIGMIGSKRKRTEICSKLKAEGYVEEDFLRIHSPVGLEINADTPAEIAVSIAAELIKVRGENK</sequence>
<dbReference type="RefSeq" id="WP_003440768.1">
    <property type="nucleotide sequence ID" value="NZ_ANZB01000001.1"/>
</dbReference>
<dbReference type="PANTHER" id="PTHR30388:SF6">
    <property type="entry name" value="XANTHINE DEHYDROGENASE SUBUNIT A-RELATED"/>
    <property type="match status" value="1"/>
</dbReference>
<dbReference type="KEGG" id="cpat:CLPA_c02810"/>
<dbReference type="PATRIC" id="fig|1262449.3.peg.171"/>
<reference evidence="3 6" key="1">
    <citation type="journal article" date="2015" name="Genome Announc.">
        <title>Complete Genome Sequence of the Nitrogen-Fixing and Solvent-Producing Clostridium pasteurianum DSM 525.</title>
        <authorList>
            <person name="Poehlein A."/>
            <person name="Grosse-Honebrink A."/>
            <person name="Zhang Y."/>
            <person name="Minton N.P."/>
            <person name="Daniel R."/>
        </authorList>
    </citation>
    <scope>NUCLEOTIDE SEQUENCE [LARGE SCALE GENOMIC DNA]</scope>
    <source>
        <strain evidence="3">DSM 525</strain>
        <strain evidence="6">DSM 525 / ATCC 6013</strain>
    </source>
</reference>
<evidence type="ECO:0000313" key="6">
    <source>
        <dbReference type="Proteomes" id="UP000030905"/>
    </source>
</evidence>
<feature type="domain" description="XdhC- CoxI" evidence="1">
    <location>
        <begin position="12"/>
        <end position="78"/>
    </location>
</feature>
<dbReference type="EMBL" id="JPGY02000001">
    <property type="protein sequence ID" value="KRU13619.1"/>
    <property type="molecule type" value="Genomic_DNA"/>
</dbReference>
<dbReference type="Proteomes" id="UP000030905">
    <property type="component" value="Chromosome"/>
</dbReference>
<reference evidence="4" key="2">
    <citation type="submission" date="2015-10" db="EMBL/GenBank/DDBJ databases">
        <title>Improved Draft Genome Sequence of Clostridium pasteurianum Strain ATCC 6013 (DSM 525) Using a Hybrid Next-Generation Sequencing Approach.</title>
        <authorList>
            <person name="Pyne M.E."/>
            <person name="Utturkar S.M."/>
            <person name="Brown S.D."/>
            <person name="Moo-Young M."/>
            <person name="Chung D.A."/>
            <person name="Chou P.C."/>
        </authorList>
    </citation>
    <scope>NUCLEOTIDE SEQUENCE</scope>
    <source>
        <strain evidence="4">ATCC 6013</strain>
    </source>
</reference>
<dbReference type="Gene3D" id="3.40.50.720">
    <property type="entry name" value="NAD(P)-binding Rossmann-like Domain"/>
    <property type="match status" value="1"/>
</dbReference>
<dbReference type="EMBL" id="CP009268">
    <property type="protein sequence ID" value="AJA50369.1"/>
    <property type="molecule type" value="Genomic_DNA"/>
</dbReference>
<organism evidence="3 6">
    <name type="scientific">Clostridium pasteurianum DSM 525 = ATCC 6013</name>
    <dbReference type="NCBI Taxonomy" id="1262449"/>
    <lineage>
        <taxon>Bacteria</taxon>
        <taxon>Bacillati</taxon>
        <taxon>Bacillota</taxon>
        <taxon>Clostridia</taxon>
        <taxon>Eubacteriales</taxon>
        <taxon>Clostridiaceae</taxon>
        <taxon>Clostridium</taxon>
    </lineage>
</organism>
<dbReference type="InterPro" id="IPR027051">
    <property type="entry name" value="XdhC_Rossmann_dom"/>
</dbReference>
<proteinExistence type="predicted"/>
<name>A0A0H3IY08_CLOPA</name>
<dbReference type="InterPro" id="IPR003777">
    <property type="entry name" value="XdhC_CoxI"/>
</dbReference>
<dbReference type="NCBIfam" id="NF045664">
    <property type="entry name" value="XdhC_rel_AOR"/>
    <property type="match status" value="1"/>
</dbReference>
<dbReference type="PANTHER" id="PTHR30388">
    <property type="entry name" value="ALDEHYDE OXIDOREDUCTASE MOLYBDENUM COFACTOR ASSEMBLY PROTEIN"/>
    <property type="match status" value="1"/>
</dbReference>
<evidence type="ECO:0000259" key="2">
    <source>
        <dbReference type="Pfam" id="PF13478"/>
    </source>
</evidence>
<evidence type="ECO:0000313" key="3">
    <source>
        <dbReference type="EMBL" id="AJA50369.1"/>
    </source>
</evidence>
<gene>
    <name evidence="3" type="ORF">CLPA_c02810</name>
    <name evidence="4" type="ORF">CP6013_02867</name>
</gene>
<evidence type="ECO:0000313" key="5">
    <source>
        <dbReference type="Proteomes" id="UP000028042"/>
    </source>
</evidence>
<feature type="domain" description="XdhC Rossmann" evidence="2">
    <location>
        <begin position="190"/>
        <end position="332"/>
    </location>
</feature>
<dbReference type="Pfam" id="PF13478">
    <property type="entry name" value="XdhC_C"/>
    <property type="match status" value="1"/>
</dbReference>
<dbReference type="InterPro" id="IPR052698">
    <property type="entry name" value="MoCofactor_Util/Proc"/>
</dbReference>
<dbReference type="Proteomes" id="UP000028042">
    <property type="component" value="Unassembled WGS sequence"/>
</dbReference>
<dbReference type="GeneID" id="93072525"/>
<dbReference type="Pfam" id="PF02625">
    <property type="entry name" value="XdhC_CoxI"/>
    <property type="match status" value="1"/>
</dbReference>
<keyword evidence="6" id="KW-1185">Reference proteome</keyword>
<evidence type="ECO:0000259" key="1">
    <source>
        <dbReference type="Pfam" id="PF02625"/>
    </source>
</evidence>
<dbReference type="AlphaFoldDB" id="A0A0H3IY08"/>
<dbReference type="KEGG" id="cpae:CPAST_c02810"/>